<dbReference type="InterPro" id="IPR001452">
    <property type="entry name" value="SH3_domain"/>
</dbReference>
<sequence>MTLPQYVQSIVKYKSPHPQDLSFQKGAYIRVLGLAERTGDDEDDEDEEDHWYLGELLDGTKRGQFPASLVKPVDAQDIAGLEPSASSAEASVPSAAPAAAVAVPANAETAEVPKETTAPVPTAPEMKPEQVPPAGAAKEESKVPLEAAPIASGFDAARMEPAPMAAETAPSGVLMVRTETLELDDEPLTSESHPAPPEPTVPVAAAPKPTTPVQEQKPPTPTSSEPRAPTSSEAEVPDPSRLSLRERIAAFNKPIDKAPPPPIPRGKPGGWKRPPPPENGQKPPMPAPTEARAASGQAPAPAPVGEPVRNDAPGSFSASDAKSSIKMSLKERMAALQRNEAEVKAPVVPPPRKLSRDVESEAAPEEEADEDEKARRAAITQRMARIGGQKMGPFGGVAPPTQSPAKAVAPEAAAAPTQADGTAPDAEPTDTTETVAQVPVPNAETDSADAPETLVIPRRAAAPRTRRPKPAASAPSPVDAEAPAPDTAATTDATSPDISPAVPVIRGSDEATKPVGADGESEKASSDVVPATGEAISTEPQAPMPSVQSPPVPSVPQAVPEQGASRESISTSTEPPVAPSPTATQLADEFALPSAQSETTRPELLADMRAHREPYAHTAPVEEQPQSVPSSPVKVKSLVLETVPARPAPVPGALESDRSVAPETQTAAQVVPPVSEQSDAAPFIQAERTTAAVPLHPPPMAPVQEGSAVVPDAVPIKSAVPPPRSVPPPPIVPAAPVAEATQEAPGQDAPPAAMPRQAAAESDDFIEQRQQLEQLLGEEQSASGQESSSLPYMRGEKPGATLQDTSTLPLIPGEAPASEPQEAAQPTVTRITRVPATPTEEVASPPTAHPERVAPVPPLVLDSKTETLSPSQGANLGRTNSTASEKDMRSAPLFAPSPSDVSFPTFASPPQHESEEPQPTEEDAEQVRRAQLAQRMARIGGQRIAGIPGMPVAARPAAPMSQTPSEPVPAPQTPSVQPDAPVVPQQPTLPNVPVVGTPDTETAPAAHPQRPVRRAPTLPPDAQMPHDGVQEHVEAHALPTRAPPSRPPPSRTPPSAGEAPVRHETL</sequence>
<feature type="compositionally biased region" description="Polar residues" evidence="3">
    <location>
        <begin position="316"/>
        <end position="326"/>
    </location>
</feature>
<dbReference type="PROSITE" id="PS50002">
    <property type="entry name" value="SH3"/>
    <property type="match status" value="1"/>
</dbReference>
<feature type="domain" description="SH3" evidence="4">
    <location>
        <begin position="2"/>
        <end position="75"/>
    </location>
</feature>
<dbReference type="Gene3D" id="2.30.30.40">
    <property type="entry name" value="SH3 Domains"/>
    <property type="match status" value="1"/>
</dbReference>
<feature type="compositionally biased region" description="Polar residues" evidence="3">
    <location>
        <begin position="222"/>
        <end position="233"/>
    </location>
</feature>
<protein>
    <submittedName>
        <fullName evidence="5">Assembly of actin patch protein</fullName>
    </submittedName>
</protein>
<feature type="region of interest" description="Disordered" evidence="3">
    <location>
        <begin position="162"/>
        <end position="633"/>
    </location>
</feature>
<feature type="compositionally biased region" description="Low complexity" evidence="3">
    <location>
        <begin position="749"/>
        <end position="760"/>
    </location>
</feature>
<feature type="compositionally biased region" description="Low complexity" evidence="3">
    <location>
        <begin position="768"/>
        <end position="789"/>
    </location>
</feature>
<feature type="compositionally biased region" description="Basic and acidic residues" evidence="3">
    <location>
        <begin position="600"/>
        <end position="615"/>
    </location>
</feature>
<dbReference type="InterPro" id="IPR036028">
    <property type="entry name" value="SH3-like_dom_sf"/>
</dbReference>
<feature type="compositionally biased region" description="Low complexity" evidence="3">
    <location>
        <begin position="812"/>
        <end position="826"/>
    </location>
</feature>
<name>A0ABY8ES76_MALFU</name>
<feature type="compositionally biased region" description="Low complexity" evidence="3">
    <location>
        <begin position="621"/>
        <end position="633"/>
    </location>
</feature>
<evidence type="ECO:0000256" key="2">
    <source>
        <dbReference type="PROSITE-ProRule" id="PRU00192"/>
    </source>
</evidence>
<feature type="compositionally biased region" description="Low complexity" evidence="3">
    <location>
        <begin position="974"/>
        <end position="986"/>
    </location>
</feature>
<feature type="compositionally biased region" description="Polar residues" evidence="3">
    <location>
        <begin position="565"/>
        <end position="574"/>
    </location>
</feature>
<evidence type="ECO:0000256" key="1">
    <source>
        <dbReference type="ARBA" id="ARBA00022443"/>
    </source>
</evidence>
<feature type="compositionally biased region" description="Pro residues" evidence="3">
    <location>
        <begin position="720"/>
        <end position="733"/>
    </location>
</feature>
<organism evidence="5 6">
    <name type="scientific">Malassezia furfur</name>
    <name type="common">Pityriasis versicolor infection agent</name>
    <name type="synonym">Pityrosporum furfur</name>
    <dbReference type="NCBI Taxonomy" id="55194"/>
    <lineage>
        <taxon>Eukaryota</taxon>
        <taxon>Fungi</taxon>
        <taxon>Dikarya</taxon>
        <taxon>Basidiomycota</taxon>
        <taxon>Ustilaginomycotina</taxon>
        <taxon>Malasseziomycetes</taxon>
        <taxon>Malasseziales</taxon>
        <taxon>Malasseziaceae</taxon>
        <taxon>Malassezia</taxon>
    </lineage>
</organism>
<evidence type="ECO:0000313" key="6">
    <source>
        <dbReference type="Proteomes" id="UP000818624"/>
    </source>
</evidence>
<dbReference type="EMBL" id="CP046235">
    <property type="protein sequence ID" value="WFD47899.1"/>
    <property type="molecule type" value="Genomic_DNA"/>
</dbReference>
<feature type="region of interest" description="Disordered" evidence="3">
    <location>
        <begin position="647"/>
        <end position="679"/>
    </location>
</feature>
<dbReference type="CDD" id="cd00174">
    <property type="entry name" value="SH3"/>
    <property type="match status" value="1"/>
</dbReference>
<feature type="compositionally biased region" description="Low complexity" evidence="3">
    <location>
        <begin position="404"/>
        <end position="426"/>
    </location>
</feature>
<feature type="compositionally biased region" description="Acidic residues" evidence="3">
    <location>
        <begin position="360"/>
        <end position="371"/>
    </location>
</feature>
<evidence type="ECO:0000256" key="3">
    <source>
        <dbReference type="SAM" id="MobiDB-lite"/>
    </source>
</evidence>
<feature type="region of interest" description="Disordered" evidence="3">
    <location>
        <begin position="715"/>
        <end position="1066"/>
    </location>
</feature>
<feature type="compositionally biased region" description="Pro residues" evidence="3">
    <location>
        <begin position="273"/>
        <end position="287"/>
    </location>
</feature>
<dbReference type="SMART" id="SM00326">
    <property type="entry name" value="SH3"/>
    <property type="match status" value="1"/>
</dbReference>
<dbReference type="SUPFAM" id="SSF50044">
    <property type="entry name" value="SH3-domain"/>
    <property type="match status" value="1"/>
</dbReference>
<accession>A0ABY8ES76</accession>
<feature type="compositionally biased region" description="Low complexity" evidence="3">
    <location>
        <begin position="201"/>
        <end position="213"/>
    </location>
</feature>
<feature type="compositionally biased region" description="Basic and acidic residues" evidence="3">
    <location>
        <begin position="328"/>
        <end position="343"/>
    </location>
</feature>
<feature type="compositionally biased region" description="Low complexity" evidence="3">
    <location>
        <begin position="470"/>
        <end position="497"/>
    </location>
</feature>
<feature type="region of interest" description="Disordered" evidence="3">
    <location>
        <begin position="103"/>
        <end position="147"/>
    </location>
</feature>
<reference evidence="5 6" key="1">
    <citation type="journal article" date="2020" name="Elife">
        <title>Loss of centromere function drives karyotype evolution in closely related Malassezia species.</title>
        <authorList>
            <person name="Sankaranarayanan S.R."/>
            <person name="Ianiri G."/>
            <person name="Coelho M.A."/>
            <person name="Reza M.H."/>
            <person name="Thimmappa B.C."/>
            <person name="Ganguly P."/>
            <person name="Vadnala R.N."/>
            <person name="Sun S."/>
            <person name="Siddharthan R."/>
            <person name="Tellgren-Roth C."/>
            <person name="Dawson T.L."/>
            <person name="Heitman J."/>
            <person name="Sanyal K."/>
        </authorList>
    </citation>
    <scope>NUCLEOTIDE SEQUENCE [LARGE SCALE GENOMIC DNA]</scope>
    <source>
        <strain evidence="5">CBS14141</strain>
    </source>
</reference>
<evidence type="ECO:0000259" key="4">
    <source>
        <dbReference type="PROSITE" id="PS50002"/>
    </source>
</evidence>
<proteinExistence type="predicted"/>
<dbReference type="Proteomes" id="UP000818624">
    <property type="component" value="Chromosome 2"/>
</dbReference>
<feature type="compositionally biased region" description="Pro residues" evidence="3">
    <location>
        <begin position="1041"/>
        <end position="1052"/>
    </location>
</feature>
<feature type="compositionally biased region" description="Polar residues" evidence="3">
    <location>
        <begin position="866"/>
        <end position="883"/>
    </location>
</feature>
<gene>
    <name evidence="5" type="primary">BBC1</name>
    <name evidence="5" type="ORF">GLX27_002563</name>
</gene>
<dbReference type="Pfam" id="PF07653">
    <property type="entry name" value="SH3_2"/>
    <property type="match status" value="1"/>
</dbReference>
<evidence type="ECO:0000313" key="5">
    <source>
        <dbReference type="EMBL" id="WFD47899.1"/>
    </source>
</evidence>
<keyword evidence="1 2" id="KW-0728">SH3 domain</keyword>
<keyword evidence="6" id="KW-1185">Reference proteome</keyword>